<comment type="caution">
    <text evidence="6">The sequence shown here is derived from an EMBL/GenBank/DDBJ whole genome shotgun (WGS) entry which is preliminary data.</text>
</comment>
<dbReference type="STRING" id="1317117.ATO7_01160"/>
<dbReference type="OrthoDB" id="9813694at2"/>
<feature type="site" description="Important for substrate specificity" evidence="5">
    <location>
        <position position="163"/>
    </location>
</feature>
<evidence type="ECO:0000256" key="1">
    <source>
        <dbReference type="ARBA" id="ARBA00004496"/>
    </source>
</evidence>
<dbReference type="HAMAP" id="MF_00528">
    <property type="entry name" value="Maf"/>
    <property type="match status" value="1"/>
</dbReference>
<comment type="catalytic activity">
    <reaction evidence="5">
        <text>N(7)-methyl-GTP + H2O = N(7)-methyl-GMP + diphosphate + H(+)</text>
        <dbReference type="Rhea" id="RHEA:58744"/>
        <dbReference type="ChEBI" id="CHEBI:15377"/>
        <dbReference type="ChEBI" id="CHEBI:15378"/>
        <dbReference type="ChEBI" id="CHEBI:33019"/>
        <dbReference type="ChEBI" id="CHEBI:58285"/>
        <dbReference type="ChEBI" id="CHEBI:87133"/>
    </reaction>
</comment>
<dbReference type="PANTHER" id="PTHR43213:SF10">
    <property type="entry name" value="7-METHYL-GTP PYROPHOSPHATASE"/>
    <property type="match status" value="1"/>
</dbReference>
<dbReference type="InterPro" id="IPR003697">
    <property type="entry name" value="Maf-like"/>
</dbReference>
<comment type="subcellular location">
    <subcellularLocation>
        <location evidence="1 5">Cytoplasm</location>
    </subcellularLocation>
</comment>
<evidence type="ECO:0000313" key="7">
    <source>
        <dbReference type="Proteomes" id="UP000192342"/>
    </source>
</evidence>
<dbReference type="InterPro" id="IPR029001">
    <property type="entry name" value="ITPase-like_fam"/>
</dbReference>
<dbReference type="Proteomes" id="UP000192342">
    <property type="component" value="Unassembled WGS sequence"/>
</dbReference>
<evidence type="ECO:0000256" key="3">
    <source>
        <dbReference type="ARBA" id="ARBA00022801"/>
    </source>
</evidence>
<name>A0A1Y1SGJ6_9GAMM</name>
<comment type="similarity">
    <text evidence="5">Belongs to the Maf family. YceF subfamily.</text>
</comment>
<dbReference type="GO" id="GO:0047429">
    <property type="term" value="F:nucleoside triphosphate diphosphatase activity"/>
    <property type="evidence" value="ECO:0007669"/>
    <property type="project" value="InterPro"/>
</dbReference>
<dbReference type="GO" id="GO:0005737">
    <property type="term" value="C:cytoplasm"/>
    <property type="evidence" value="ECO:0007669"/>
    <property type="project" value="UniProtKB-SubCell"/>
</dbReference>
<dbReference type="Gene3D" id="3.90.950.10">
    <property type="match status" value="1"/>
</dbReference>
<dbReference type="EMBL" id="AQQV01000001">
    <property type="protein sequence ID" value="ORE88441.1"/>
    <property type="molecule type" value="Genomic_DNA"/>
</dbReference>
<dbReference type="PANTHER" id="PTHR43213">
    <property type="entry name" value="BIFUNCTIONAL DTTP/UTP PYROPHOSPHATASE/METHYLTRANSFERASE PROTEIN-RELATED"/>
    <property type="match status" value="1"/>
</dbReference>
<comment type="cofactor">
    <cofactor evidence="5">
        <name>a divalent metal cation</name>
        <dbReference type="ChEBI" id="CHEBI:60240"/>
    </cofactor>
</comment>
<dbReference type="SUPFAM" id="SSF52972">
    <property type="entry name" value="ITPase-like"/>
    <property type="match status" value="1"/>
</dbReference>
<feature type="site" description="Important for substrate specificity" evidence="5">
    <location>
        <position position="19"/>
    </location>
</feature>
<dbReference type="PIRSF" id="PIRSF006305">
    <property type="entry name" value="Maf"/>
    <property type="match status" value="1"/>
</dbReference>
<proteinExistence type="inferred from homology"/>
<evidence type="ECO:0000256" key="4">
    <source>
        <dbReference type="ARBA" id="ARBA00023080"/>
    </source>
</evidence>
<organism evidence="6 7">
    <name type="scientific">Oceanococcus atlanticus</name>
    <dbReference type="NCBI Taxonomy" id="1317117"/>
    <lineage>
        <taxon>Bacteria</taxon>
        <taxon>Pseudomonadati</taxon>
        <taxon>Pseudomonadota</taxon>
        <taxon>Gammaproteobacteria</taxon>
        <taxon>Chromatiales</taxon>
        <taxon>Oceanococcaceae</taxon>
        <taxon>Oceanococcus</taxon>
    </lineage>
</organism>
<comment type="caution">
    <text evidence="5">Lacks conserved residue(s) required for the propagation of feature annotation.</text>
</comment>
<dbReference type="NCBIfam" id="TIGR00172">
    <property type="entry name" value="maf"/>
    <property type="match status" value="1"/>
</dbReference>
<feature type="site" description="Important for substrate specificity" evidence="5">
    <location>
        <position position="77"/>
    </location>
</feature>
<keyword evidence="2 5" id="KW-0963">Cytoplasm</keyword>
<evidence type="ECO:0000256" key="2">
    <source>
        <dbReference type="ARBA" id="ARBA00022490"/>
    </source>
</evidence>
<keyword evidence="7" id="KW-1185">Reference proteome</keyword>
<accession>A0A1Y1SGJ6</accession>
<dbReference type="GO" id="GO:0009117">
    <property type="term" value="P:nucleotide metabolic process"/>
    <property type="evidence" value="ECO:0007669"/>
    <property type="project" value="UniProtKB-KW"/>
</dbReference>
<reference evidence="6 7" key="1">
    <citation type="submission" date="2013-04" db="EMBL/GenBank/DDBJ databases">
        <title>Oceanococcus atlanticus 22II-S10r2 Genome Sequencing.</title>
        <authorList>
            <person name="Lai Q."/>
            <person name="Li G."/>
            <person name="Shao Z."/>
        </authorList>
    </citation>
    <scope>NUCLEOTIDE SEQUENCE [LARGE SCALE GENOMIC DNA]</scope>
    <source>
        <strain evidence="6 7">22II-S10r2</strain>
    </source>
</reference>
<dbReference type="EC" id="3.6.1.-" evidence="5"/>
<keyword evidence="3 5" id="KW-0378">Hydrolase</keyword>
<evidence type="ECO:0000313" key="6">
    <source>
        <dbReference type="EMBL" id="ORE88441.1"/>
    </source>
</evidence>
<comment type="function">
    <text evidence="5">Nucleoside triphosphate pyrophosphatase that hydrolyzes 7-methyl-GTP (m(7)GTP). May have a dual role in cell division arrest and in preventing the incorporation of modified nucleotides into cellular nucleic acids.</text>
</comment>
<dbReference type="AlphaFoldDB" id="A0A1Y1SGJ6"/>
<sequence>MNSDNSKAQELVLASSSRYRRALLQRLGLRFIAASPDVDESPQVDEDISRITQRLAQAKAAALRPRFPQACIIGSDQLCVTTGPSPTLLGKPGTRDAAVQQLQTLSGRTVHFHTAVCVLQQQHVRLASDITQVRFRELTPSEIERYLDAEPEAIHCAGSFMSEALGISLCETISSDDPSALIGLPLIATGRLLREAGYAIP</sequence>
<protein>
    <recommendedName>
        <fullName evidence="5">7-methyl-GTP pyrophosphatase</fullName>
        <shortName evidence="5">m(7)GTP pyrophosphatase</shortName>
        <ecNumber evidence="5">3.6.1.-</ecNumber>
    </recommendedName>
</protein>
<dbReference type="Pfam" id="PF02545">
    <property type="entry name" value="Maf"/>
    <property type="match status" value="1"/>
</dbReference>
<dbReference type="RefSeq" id="WP_083559082.1">
    <property type="nucleotide sequence ID" value="NZ_AQQV01000001.1"/>
</dbReference>
<feature type="active site" description="Proton acceptor" evidence="5">
    <location>
        <position position="76"/>
    </location>
</feature>
<evidence type="ECO:0000256" key="5">
    <source>
        <dbReference type="HAMAP-Rule" id="MF_00528"/>
    </source>
</evidence>
<keyword evidence="4 5" id="KW-0546">Nucleotide metabolism</keyword>
<gene>
    <name evidence="6" type="ORF">ATO7_01160</name>
</gene>
<dbReference type="CDD" id="cd00555">
    <property type="entry name" value="Maf"/>
    <property type="match status" value="1"/>
</dbReference>